<gene>
    <name evidence="1" type="ORF">METZ01_LOCUS112007</name>
</gene>
<name>A0A381X4K3_9ZZZZ</name>
<evidence type="ECO:0008006" key="2">
    <source>
        <dbReference type="Google" id="ProtNLM"/>
    </source>
</evidence>
<organism evidence="1">
    <name type="scientific">marine metagenome</name>
    <dbReference type="NCBI Taxonomy" id="408172"/>
    <lineage>
        <taxon>unclassified sequences</taxon>
        <taxon>metagenomes</taxon>
        <taxon>ecological metagenomes</taxon>
    </lineage>
</organism>
<feature type="non-terminal residue" evidence="1">
    <location>
        <position position="177"/>
    </location>
</feature>
<dbReference type="EMBL" id="UINC01013742">
    <property type="protein sequence ID" value="SVA59153.1"/>
    <property type="molecule type" value="Genomic_DNA"/>
</dbReference>
<proteinExistence type="predicted"/>
<sequence length="177" mass="20487">MTQLMKKPEKDSRRWVSHSVVARLKKYGYLLDVLKLLFHAHGRIRFSSTIRKNARLRGTESHRPVALLGTGLSLLSVDLANLQDVALFGCNEIYKHEDFRHIDLDYYTATVPYFGKLFGAAYVEDFQQYFSEIDEAFRGRDSRLFLNASLKPFLRQNKLLSHSPTSFFLSENSDPHD</sequence>
<protein>
    <recommendedName>
        <fullName evidence="2">DUF115 domain-containing protein</fullName>
    </recommendedName>
</protein>
<accession>A0A381X4K3</accession>
<dbReference type="AlphaFoldDB" id="A0A381X4K3"/>
<evidence type="ECO:0000313" key="1">
    <source>
        <dbReference type="EMBL" id="SVA59153.1"/>
    </source>
</evidence>
<reference evidence="1" key="1">
    <citation type="submission" date="2018-05" db="EMBL/GenBank/DDBJ databases">
        <authorList>
            <person name="Lanie J.A."/>
            <person name="Ng W.-L."/>
            <person name="Kazmierczak K.M."/>
            <person name="Andrzejewski T.M."/>
            <person name="Davidsen T.M."/>
            <person name="Wayne K.J."/>
            <person name="Tettelin H."/>
            <person name="Glass J.I."/>
            <person name="Rusch D."/>
            <person name="Podicherti R."/>
            <person name="Tsui H.-C.T."/>
            <person name="Winkler M.E."/>
        </authorList>
    </citation>
    <scope>NUCLEOTIDE SEQUENCE</scope>
</reference>